<protein>
    <submittedName>
        <fullName evidence="1">Uncharacterized protein</fullName>
    </submittedName>
</protein>
<sequence>MIVAGELARGRARADVGEELVGCVRAVGAWVGGVGREESEGEEIVVAVGEGVGADRGGAAA</sequence>
<dbReference type="Proteomes" id="UP001138500">
    <property type="component" value="Unassembled WGS sequence"/>
</dbReference>
<comment type="caution">
    <text evidence="1">The sequence shown here is derived from an EMBL/GenBank/DDBJ whole genome shotgun (WGS) entry which is preliminary data.</text>
</comment>
<evidence type="ECO:0000313" key="2">
    <source>
        <dbReference type="Proteomes" id="UP001138500"/>
    </source>
</evidence>
<dbReference type="AlphaFoldDB" id="A0A9W7W3E8"/>
<reference evidence="1 2" key="2">
    <citation type="journal article" date="2021" name="Curr. Genet.">
        <title>Genetic response to nitrogen starvation in the aggressive Eucalyptus foliar pathogen Teratosphaeria destructans.</title>
        <authorList>
            <person name="Havenga M."/>
            <person name="Wingfield B.D."/>
            <person name="Wingfield M.J."/>
            <person name="Dreyer L.L."/>
            <person name="Roets F."/>
            <person name="Aylward J."/>
        </authorList>
    </citation>
    <scope>NUCLEOTIDE SEQUENCE [LARGE SCALE GENOMIC DNA]</scope>
    <source>
        <strain evidence="1">CMW44962</strain>
    </source>
</reference>
<proteinExistence type="predicted"/>
<keyword evidence="2" id="KW-1185">Reference proteome</keyword>
<accession>A0A9W7W3E8</accession>
<name>A0A9W7W3E8_9PEZI</name>
<dbReference type="EMBL" id="RIBY02001334">
    <property type="protein sequence ID" value="KAH9829803.1"/>
    <property type="molecule type" value="Genomic_DNA"/>
</dbReference>
<gene>
    <name evidence="1" type="ORF">Tdes44962_MAKER02281</name>
</gene>
<evidence type="ECO:0000313" key="1">
    <source>
        <dbReference type="EMBL" id="KAH9829803.1"/>
    </source>
</evidence>
<organism evidence="1 2">
    <name type="scientific">Teratosphaeria destructans</name>
    <dbReference type="NCBI Taxonomy" id="418781"/>
    <lineage>
        <taxon>Eukaryota</taxon>
        <taxon>Fungi</taxon>
        <taxon>Dikarya</taxon>
        <taxon>Ascomycota</taxon>
        <taxon>Pezizomycotina</taxon>
        <taxon>Dothideomycetes</taxon>
        <taxon>Dothideomycetidae</taxon>
        <taxon>Mycosphaerellales</taxon>
        <taxon>Teratosphaeriaceae</taxon>
        <taxon>Teratosphaeria</taxon>
    </lineage>
</organism>
<reference evidence="1 2" key="1">
    <citation type="journal article" date="2018" name="IMA Fungus">
        <title>IMA Genome-F 10: Nine draft genome sequences of Claviceps purpurea s.lat., including C. arundinis, C. humidiphila, and C. cf. spartinae, pseudomolecules for the pitch canker pathogen Fusarium circinatum, draft genome of Davidsoniella eucalypti, Grosmannia galeiformis, Quambalaria eucalypti, and Teratosphaeria destructans.</title>
        <authorList>
            <person name="Wingfield B.D."/>
            <person name="Liu M."/>
            <person name="Nguyen H.D."/>
            <person name="Lane F.A."/>
            <person name="Morgan S.W."/>
            <person name="De Vos L."/>
            <person name="Wilken P.M."/>
            <person name="Duong T.A."/>
            <person name="Aylward J."/>
            <person name="Coetzee M.P."/>
            <person name="Dadej K."/>
            <person name="De Beer Z.W."/>
            <person name="Findlay W."/>
            <person name="Havenga M."/>
            <person name="Kolarik M."/>
            <person name="Menzies J.G."/>
            <person name="Naidoo K."/>
            <person name="Pochopski O."/>
            <person name="Shoukouhi P."/>
            <person name="Santana Q.C."/>
            <person name="Seifert K.A."/>
            <person name="Soal N."/>
            <person name="Steenkamp E.T."/>
            <person name="Tatham C.T."/>
            <person name="van der Nest M.A."/>
            <person name="Wingfield M.J."/>
        </authorList>
    </citation>
    <scope>NUCLEOTIDE SEQUENCE [LARGE SCALE GENOMIC DNA]</scope>
    <source>
        <strain evidence="1">CMW44962</strain>
    </source>
</reference>